<dbReference type="InterPro" id="IPR005195">
    <property type="entry name" value="Glyco_hydro_65_M"/>
</dbReference>
<dbReference type="SFLD" id="SFLDS00003">
    <property type="entry name" value="Haloacid_Dehalogenase"/>
    <property type="match status" value="1"/>
</dbReference>
<name>A0A4Y8KJ84_9MICO</name>
<dbReference type="Gene3D" id="1.10.150.240">
    <property type="entry name" value="Putative phosphatase, domain 2"/>
    <property type="match status" value="1"/>
</dbReference>
<dbReference type="SUPFAM" id="SSF48208">
    <property type="entry name" value="Six-hairpin glycosidases"/>
    <property type="match status" value="1"/>
</dbReference>
<evidence type="ECO:0000256" key="1">
    <source>
        <dbReference type="ARBA" id="ARBA00006171"/>
    </source>
</evidence>
<dbReference type="SUPFAM" id="SSF56784">
    <property type="entry name" value="HAD-like"/>
    <property type="match status" value="1"/>
</dbReference>
<dbReference type="InterPro" id="IPR005194">
    <property type="entry name" value="Glyco_hydro_65_C"/>
</dbReference>
<evidence type="ECO:0000313" key="6">
    <source>
        <dbReference type="EMBL" id="TFD75863.1"/>
    </source>
</evidence>
<proteinExistence type="inferred from homology"/>
<dbReference type="GO" id="GO:0016757">
    <property type="term" value="F:glycosyltransferase activity"/>
    <property type="evidence" value="ECO:0007669"/>
    <property type="project" value="UniProtKB-ARBA"/>
</dbReference>
<reference evidence="6 7" key="1">
    <citation type="submission" date="2019-03" db="EMBL/GenBank/DDBJ databases">
        <title>Genomics of glacier-inhabiting Cryobacterium strains.</title>
        <authorList>
            <person name="Liu Q."/>
            <person name="Xin Y.-H."/>
        </authorList>
    </citation>
    <scope>NUCLEOTIDE SEQUENCE [LARGE SCALE GENOMIC DNA]</scope>
    <source>
        <strain evidence="6 7">CGMCC 1.4292</strain>
    </source>
</reference>
<dbReference type="GO" id="GO:0030246">
    <property type="term" value="F:carbohydrate binding"/>
    <property type="evidence" value="ECO:0007669"/>
    <property type="project" value="InterPro"/>
</dbReference>
<dbReference type="Gene3D" id="1.50.10.10">
    <property type="match status" value="1"/>
</dbReference>
<dbReference type="GO" id="GO:0005975">
    <property type="term" value="P:carbohydrate metabolic process"/>
    <property type="evidence" value="ECO:0007669"/>
    <property type="project" value="InterPro"/>
</dbReference>
<dbReference type="Gene3D" id="2.70.98.40">
    <property type="entry name" value="Glycoside hydrolase, family 65, N-terminal domain"/>
    <property type="match status" value="1"/>
</dbReference>
<comment type="similarity">
    <text evidence="1">Belongs to the HAD-like hydrolase superfamily. CbbY/CbbZ/Gph/YieH family.</text>
</comment>
<dbReference type="NCBIfam" id="TIGR02009">
    <property type="entry name" value="PGMB-YQAB-SF"/>
    <property type="match status" value="1"/>
</dbReference>
<dbReference type="InterPro" id="IPR012341">
    <property type="entry name" value="6hp_glycosidase-like_sf"/>
</dbReference>
<dbReference type="SUPFAM" id="SSF74650">
    <property type="entry name" value="Galactose mutarotase-like"/>
    <property type="match status" value="1"/>
</dbReference>
<dbReference type="PANTHER" id="PTHR11051:SF8">
    <property type="entry name" value="PROTEIN-GLUCOSYLGALACTOSYLHYDROXYLYSINE GLUCOSIDASE"/>
    <property type="match status" value="1"/>
</dbReference>
<dbReference type="InterPro" id="IPR023198">
    <property type="entry name" value="PGP-like_dom2"/>
</dbReference>
<dbReference type="InterPro" id="IPR006439">
    <property type="entry name" value="HAD-SF_hydro_IA"/>
</dbReference>
<dbReference type="InterPro" id="IPR011013">
    <property type="entry name" value="Gal_mutarotase_sf_dom"/>
</dbReference>
<dbReference type="Pfam" id="PF03632">
    <property type="entry name" value="Glyco_hydro_65m"/>
    <property type="match status" value="1"/>
</dbReference>
<dbReference type="InterPro" id="IPR005196">
    <property type="entry name" value="Glyco_hydro_65_N"/>
</dbReference>
<feature type="domain" description="Glycoside hydrolase family 65 N-terminal" evidence="5">
    <location>
        <begin position="256"/>
        <end position="511"/>
    </location>
</feature>
<dbReference type="SFLD" id="SFLDG01129">
    <property type="entry name" value="C1.5:_HAD__Beta-PGM__Phosphata"/>
    <property type="match status" value="1"/>
</dbReference>
<dbReference type="Pfam" id="PF03633">
    <property type="entry name" value="Glyco_hydro_65C"/>
    <property type="match status" value="1"/>
</dbReference>
<evidence type="ECO:0000259" key="5">
    <source>
        <dbReference type="Pfam" id="PF03636"/>
    </source>
</evidence>
<evidence type="ECO:0000313" key="7">
    <source>
        <dbReference type="Proteomes" id="UP000298218"/>
    </source>
</evidence>
<dbReference type="InterPro" id="IPR036412">
    <property type="entry name" value="HAD-like_sf"/>
</dbReference>
<feature type="domain" description="Glycoside hydrolase family 65 central catalytic" evidence="3">
    <location>
        <begin position="566"/>
        <end position="961"/>
    </location>
</feature>
<dbReference type="GO" id="GO:0004553">
    <property type="term" value="F:hydrolase activity, hydrolyzing O-glycosyl compounds"/>
    <property type="evidence" value="ECO:0007669"/>
    <property type="project" value="TreeGrafter"/>
</dbReference>
<dbReference type="InterPro" id="IPR010976">
    <property type="entry name" value="B-phosphoglucomutase_hydrolase"/>
</dbReference>
<evidence type="ECO:0000259" key="3">
    <source>
        <dbReference type="Pfam" id="PF03632"/>
    </source>
</evidence>
<dbReference type="Proteomes" id="UP000298218">
    <property type="component" value="Unassembled WGS sequence"/>
</dbReference>
<sequence length="1045" mass="115580">MRSDPVLYDAVIFDLDGVVTDTAAVHARAWQTLFDEVLPALAGGAGHPFDPKDDYLRYVDGRPREDGIRTFLASRGIQLLEDGPTGPGAPHTVAGLAARKQTIFDAILAAEGVVVFEDALALARRLRGLHIATAIATSSRNSVQILEAAGATGAFDVCVDGTDAIRLVMPGKPNPALFLEAARRLGVTPARAAVLEDAVAGVEAAQRGGFGLIVGVDRTGSTDRLRAAGADIVLADLGQLDLAARRENRNPWLLRYDGFDPAAEGVREALCTLGNGFWGTRGAAPERDADEVHYPGTYLAGVYNRLSSVIDNETREDEHMVNAPNWLPLHFRVAGGEWLHPGSADLNGYWQELDLKRATLTRYMSFRDRSGRTTSVTSRRFVSQTAPHVAVLETTFEAVNWSGVLEIRSALDGRVANRNVAADRSLDGQHLVARGARGVGDETILLEVETSQSGIHISLAARTRVFEGGRRREPRRDTVIEHGWVAHAFDLDVHRGRPVRVEKLVVVSTSRDRAIASPTTAVLTWLERLPEPADLRAAHEREWHVLWKEFAVRLDSGQRSSLALNLNTFHVLQTVAAVDADLDAGVPARGLHGEGYRGHVFWDEMFVYPVLTLRRPDLSLAMLGYRYRRLGEARAAARQLGHAGAMFPWQSGIDGREVTPNALFNPRTGQWMPDHSHRQRHVGLAIAYSVWQYYQSTGDIGFLIHQGAELLIEVARFFSDLAILDEGADRYDVSGVMGPDEFHDGPPGNPGAGLRNNTYTNVMVAWTLSRAVETVALLRTHHCTPLWNRLRLHPEEVDRWDRIRRRLRVVFHADGILSQFDGYEALPEFEWEAYRARYGSLGRLDLILNAEGDSTNNYRLAKQADVLMLLYLFSAEELRGLLHDMGYAFPPETVVRTVDFYRARSTHGSTLSSVVHSWVEARRDRAQSWNFLLQALECDLGDVQTGSTHEGIHLGAMAGSVDMIVRCYTGLEIRNDMLWLHPALPDELGSVDFMINYREQPLRLHLTPGTLRLHLLPGGVTPIRVRVEGQKATLSPGQTRSFALG</sequence>
<gene>
    <name evidence="6" type="ORF">E3T53_14665</name>
</gene>
<feature type="domain" description="Glycoside hydrolase family 65 C-terminal" evidence="4">
    <location>
        <begin position="971"/>
        <end position="1034"/>
    </location>
</feature>
<dbReference type="NCBIfam" id="TIGR01509">
    <property type="entry name" value="HAD-SF-IA-v3"/>
    <property type="match status" value="1"/>
</dbReference>
<dbReference type="InterPro" id="IPR023214">
    <property type="entry name" value="HAD_sf"/>
</dbReference>
<comment type="caution">
    <text evidence="6">The sequence shown here is derived from an EMBL/GenBank/DDBJ whole genome shotgun (WGS) entry which is preliminary data.</text>
</comment>
<dbReference type="InterPro" id="IPR037018">
    <property type="entry name" value="GH65_N"/>
</dbReference>
<dbReference type="Pfam" id="PF00702">
    <property type="entry name" value="Hydrolase"/>
    <property type="match status" value="1"/>
</dbReference>
<dbReference type="Gene3D" id="2.60.420.10">
    <property type="entry name" value="Maltose phosphorylase, domain 3"/>
    <property type="match status" value="1"/>
</dbReference>
<accession>A0A4Y8KJ84</accession>
<keyword evidence="7" id="KW-1185">Reference proteome</keyword>
<dbReference type="PANTHER" id="PTHR11051">
    <property type="entry name" value="GLYCOSYL HYDROLASE-RELATED"/>
    <property type="match status" value="1"/>
</dbReference>
<evidence type="ECO:0000256" key="2">
    <source>
        <dbReference type="ARBA" id="ARBA00023295"/>
    </source>
</evidence>
<protein>
    <submittedName>
        <fullName evidence="6">Beta-phosphoglucomutase family hydrolase</fullName>
    </submittedName>
</protein>
<organism evidence="6 7">
    <name type="scientific">Cryobacterium psychrophilum</name>
    <dbReference type="NCBI Taxonomy" id="41988"/>
    <lineage>
        <taxon>Bacteria</taxon>
        <taxon>Bacillati</taxon>
        <taxon>Actinomycetota</taxon>
        <taxon>Actinomycetes</taxon>
        <taxon>Micrococcales</taxon>
        <taxon>Microbacteriaceae</taxon>
        <taxon>Cryobacterium</taxon>
    </lineage>
</organism>
<dbReference type="AlphaFoldDB" id="A0A4Y8KJ84"/>
<dbReference type="Pfam" id="PF03636">
    <property type="entry name" value="Glyco_hydro_65N"/>
    <property type="match status" value="1"/>
</dbReference>
<dbReference type="OrthoDB" id="9816160at2"/>
<evidence type="ECO:0000259" key="4">
    <source>
        <dbReference type="Pfam" id="PF03633"/>
    </source>
</evidence>
<dbReference type="FunFam" id="1.50.10.10:FF:000053">
    <property type="entry name" value="Putative glycosyl hydrolase"/>
    <property type="match status" value="1"/>
</dbReference>
<dbReference type="EMBL" id="SOHQ01000042">
    <property type="protein sequence ID" value="TFD75863.1"/>
    <property type="molecule type" value="Genomic_DNA"/>
</dbReference>
<keyword evidence="6" id="KW-0378">Hydrolase</keyword>
<dbReference type="InterPro" id="IPR008928">
    <property type="entry name" value="6-hairpin_glycosidase_sf"/>
</dbReference>
<keyword evidence="2" id="KW-0326">Glycosidase</keyword>
<dbReference type="Gene3D" id="3.40.50.1000">
    <property type="entry name" value="HAD superfamily/HAD-like"/>
    <property type="match status" value="1"/>
</dbReference>